<dbReference type="GO" id="GO:0016853">
    <property type="term" value="F:isomerase activity"/>
    <property type="evidence" value="ECO:0007669"/>
    <property type="project" value="UniProtKB-KW"/>
</dbReference>
<evidence type="ECO:0000256" key="1">
    <source>
        <dbReference type="ARBA" id="ARBA00001352"/>
    </source>
</evidence>
<dbReference type="SFLD" id="SFLDS00029">
    <property type="entry name" value="Radical_SAM"/>
    <property type="match status" value="1"/>
</dbReference>
<feature type="binding site" evidence="14">
    <location>
        <position position="111"/>
    </location>
    <ligand>
        <name>[4Fe-4S] cluster</name>
        <dbReference type="ChEBI" id="CHEBI:49883"/>
        <note>4Fe-4S-S-AdoMet</note>
    </ligand>
</feature>
<dbReference type="AlphaFoldDB" id="A0A0W0VJ76"/>
<evidence type="ECO:0000256" key="5">
    <source>
        <dbReference type="ARBA" id="ARBA00022363"/>
    </source>
</evidence>
<evidence type="ECO:0000256" key="6">
    <source>
        <dbReference type="ARBA" id="ARBA00022485"/>
    </source>
</evidence>
<dbReference type="EMBL" id="LNYK01000033">
    <property type="protein sequence ID" value="KTD19933.1"/>
    <property type="molecule type" value="Genomic_DNA"/>
</dbReference>
<comment type="cofactor">
    <cofactor evidence="3">
        <name>[4Fe-4S] cluster</name>
        <dbReference type="ChEBI" id="CHEBI:49883"/>
    </cofactor>
</comment>
<dbReference type="InterPro" id="IPR013785">
    <property type="entry name" value="Aldolase_TIM"/>
</dbReference>
<evidence type="ECO:0000256" key="11">
    <source>
        <dbReference type="ARBA" id="ARBA00023014"/>
    </source>
</evidence>
<dbReference type="GO" id="GO:0046872">
    <property type="term" value="F:metal ion binding"/>
    <property type="evidence" value="ECO:0007669"/>
    <property type="project" value="UniProtKB-KW"/>
</dbReference>
<evidence type="ECO:0000256" key="2">
    <source>
        <dbReference type="ARBA" id="ARBA00001933"/>
    </source>
</evidence>
<keyword evidence="18" id="KW-1185">Reference proteome</keyword>
<dbReference type="PANTHER" id="PTHR30538:SF1">
    <property type="entry name" value="L-LYSINE 2,3-AMINOMUTASE"/>
    <property type="match status" value="1"/>
</dbReference>
<evidence type="ECO:0000256" key="10">
    <source>
        <dbReference type="ARBA" id="ARBA00023004"/>
    </source>
</evidence>
<evidence type="ECO:0000256" key="13">
    <source>
        <dbReference type="ARBA" id="ARBA00030756"/>
    </source>
</evidence>
<dbReference type="STRING" id="45068.Llon_2105"/>
<comment type="similarity">
    <text evidence="4">Belongs to the radical SAM superfamily. KamA family.</text>
</comment>
<keyword evidence="12 17" id="KW-0413">Isomerase</keyword>
<evidence type="ECO:0000256" key="4">
    <source>
        <dbReference type="ARBA" id="ARBA00008703"/>
    </source>
</evidence>
<evidence type="ECO:0000256" key="7">
    <source>
        <dbReference type="ARBA" id="ARBA00022691"/>
    </source>
</evidence>
<keyword evidence="9 15" id="KW-0663">Pyridoxal phosphate</keyword>
<dbReference type="InterPro" id="IPR003739">
    <property type="entry name" value="Lys_aminomutase/Glu_NH3_mut"/>
</dbReference>
<dbReference type="NCBIfam" id="TIGR00238">
    <property type="entry name" value="KamA family radical SAM protein"/>
    <property type="match status" value="1"/>
</dbReference>
<keyword evidence="8 14" id="KW-0479">Metal-binding</keyword>
<keyword evidence="6 14" id="KW-0004">4Fe-4S</keyword>
<dbReference type="Gene3D" id="3.20.20.70">
    <property type="entry name" value="Aldolase class I"/>
    <property type="match status" value="1"/>
</dbReference>
<comment type="catalytic activity">
    <reaction evidence="1">
        <text>L-lysine = D-beta-lysine</text>
        <dbReference type="Rhea" id="RHEA:44148"/>
        <dbReference type="ChEBI" id="CHEBI:32551"/>
        <dbReference type="ChEBI" id="CHEBI:84138"/>
    </reaction>
</comment>
<gene>
    <name evidence="17" type="ORF">Llon_2105</name>
</gene>
<name>A0A0W0VJ76_9GAMM</name>
<evidence type="ECO:0000259" key="16">
    <source>
        <dbReference type="PROSITE" id="PS51918"/>
    </source>
</evidence>
<dbReference type="CDD" id="cd01335">
    <property type="entry name" value="Radical_SAM"/>
    <property type="match status" value="1"/>
</dbReference>
<dbReference type="RefSeq" id="WP_058530056.1">
    <property type="nucleotide sequence ID" value="NZ_CAAAHZ010000011.1"/>
</dbReference>
<feature type="domain" description="Radical SAM core" evidence="16">
    <location>
        <begin position="97"/>
        <end position="312"/>
    </location>
</feature>
<keyword evidence="7" id="KW-0949">S-adenosyl-L-methionine</keyword>
<dbReference type="OrthoDB" id="9770937at2"/>
<evidence type="ECO:0000256" key="9">
    <source>
        <dbReference type="ARBA" id="ARBA00022898"/>
    </source>
</evidence>
<dbReference type="InterPro" id="IPR022462">
    <property type="entry name" value="EpmB"/>
</dbReference>
<reference evidence="17 18" key="1">
    <citation type="submission" date="2015-11" db="EMBL/GenBank/DDBJ databases">
        <title>Genomic analysis of 38 Legionella species identifies large and diverse effector repertoires.</title>
        <authorList>
            <person name="Burstein D."/>
            <person name="Amaro F."/>
            <person name="Zusman T."/>
            <person name="Lifshitz Z."/>
            <person name="Cohen O."/>
            <person name="Gilbert J.A."/>
            <person name="Pupko T."/>
            <person name="Shuman H.A."/>
            <person name="Segal G."/>
        </authorList>
    </citation>
    <scope>NUCLEOTIDE SEQUENCE [LARGE SCALE GENOMIC DNA]</scope>
    <source>
        <strain evidence="17 18">ATCC 49505</strain>
    </source>
</reference>
<feature type="binding site" evidence="14">
    <location>
        <position position="118"/>
    </location>
    <ligand>
        <name>[4Fe-4S] cluster</name>
        <dbReference type="ChEBI" id="CHEBI:49883"/>
        <note>4Fe-4S-S-AdoMet</note>
    </ligand>
</feature>
<feature type="modified residue" description="N6-(pyridoxal phosphate)lysine" evidence="15">
    <location>
        <position position="323"/>
    </location>
</feature>
<evidence type="ECO:0000256" key="8">
    <source>
        <dbReference type="ARBA" id="ARBA00022723"/>
    </source>
</evidence>
<keyword evidence="10" id="KW-0408">Iron</keyword>
<evidence type="ECO:0000256" key="15">
    <source>
        <dbReference type="PIRSR" id="PIRSR603739-50"/>
    </source>
</evidence>
<dbReference type="InterPro" id="IPR058240">
    <property type="entry name" value="rSAM_sf"/>
</dbReference>
<evidence type="ECO:0000256" key="14">
    <source>
        <dbReference type="PIRSR" id="PIRSR004911-1"/>
    </source>
</evidence>
<proteinExistence type="inferred from homology"/>
<dbReference type="PIRSF" id="PIRSF004911">
    <property type="entry name" value="DUF160"/>
    <property type="match status" value="1"/>
</dbReference>
<organism evidence="17 18">
    <name type="scientific">Legionella londiniensis</name>
    <dbReference type="NCBI Taxonomy" id="45068"/>
    <lineage>
        <taxon>Bacteria</taxon>
        <taxon>Pseudomonadati</taxon>
        <taxon>Pseudomonadota</taxon>
        <taxon>Gammaproteobacteria</taxon>
        <taxon>Legionellales</taxon>
        <taxon>Legionellaceae</taxon>
        <taxon>Legionella</taxon>
    </lineage>
</organism>
<evidence type="ECO:0000256" key="12">
    <source>
        <dbReference type="ARBA" id="ARBA00023235"/>
    </source>
</evidence>
<accession>A0A0W0VJ76</accession>
<evidence type="ECO:0000256" key="3">
    <source>
        <dbReference type="ARBA" id="ARBA00001966"/>
    </source>
</evidence>
<dbReference type="PATRIC" id="fig|45068.5.peg.2290"/>
<evidence type="ECO:0000313" key="18">
    <source>
        <dbReference type="Proteomes" id="UP000054997"/>
    </source>
</evidence>
<keyword evidence="11 14" id="KW-0411">Iron-sulfur</keyword>
<comment type="caution">
    <text evidence="17">The sequence shown here is derived from an EMBL/GenBank/DDBJ whole genome shotgun (WGS) entry which is preliminary data.</text>
</comment>
<feature type="binding site" evidence="14">
    <location>
        <position position="115"/>
    </location>
    <ligand>
        <name>[4Fe-4S] cluster</name>
        <dbReference type="ChEBI" id="CHEBI:49883"/>
        <note>4Fe-4S-S-AdoMet</note>
    </ligand>
</feature>
<protein>
    <recommendedName>
        <fullName evidence="5">L-lysine 2,3-aminomutase</fullName>
    </recommendedName>
    <alternativeName>
        <fullName evidence="13">EF-P post-translational modification enzyme B</fullName>
    </alternativeName>
</protein>
<dbReference type="PROSITE" id="PS51918">
    <property type="entry name" value="RADICAL_SAM"/>
    <property type="match status" value="1"/>
</dbReference>
<dbReference type="SFLD" id="SFLDG01070">
    <property type="entry name" value="PLP-dependent"/>
    <property type="match status" value="1"/>
</dbReference>
<dbReference type="InterPro" id="IPR007197">
    <property type="entry name" value="rSAM"/>
</dbReference>
<dbReference type="NCBIfam" id="TIGR03821">
    <property type="entry name" value="EFP_modif_epmB"/>
    <property type="match status" value="1"/>
</dbReference>
<dbReference type="Pfam" id="PF13353">
    <property type="entry name" value="Fer4_12"/>
    <property type="match status" value="1"/>
</dbReference>
<dbReference type="Proteomes" id="UP000054997">
    <property type="component" value="Unassembled WGS sequence"/>
</dbReference>
<comment type="cofactor">
    <cofactor evidence="2 15">
        <name>pyridoxal 5'-phosphate</name>
        <dbReference type="ChEBI" id="CHEBI:597326"/>
    </cofactor>
</comment>
<dbReference type="SUPFAM" id="SSF102114">
    <property type="entry name" value="Radical SAM enzymes"/>
    <property type="match status" value="1"/>
</dbReference>
<dbReference type="GO" id="GO:0051539">
    <property type="term" value="F:4 iron, 4 sulfur cluster binding"/>
    <property type="evidence" value="ECO:0007669"/>
    <property type="project" value="UniProtKB-KW"/>
</dbReference>
<dbReference type="PANTHER" id="PTHR30538">
    <property type="entry name" value="LYSINE 2,3-AMINOMUTASE-RELATED"/>
    <property type="match status" value="1"/>
</dbReference>
<evidence type="ECO:0000313" key="17">
    <source>
        <dbReference type="EMBL" id="KTD19933.1"/>
    </source>
</evidence>
<sequence length="327" mass="36685">MRDSKPDWQKILAEGFASAHELLDFLQLPHTLASDDAQKQFKTRVPQGFAALMEPGNPLDPLLLQVLPQAKELTLDAGYATDPLQEAKANPLPGLIHKYSGRVLLTLAGACAINCRYCFRRHFPYENNNPGRHGWDPVLQYIAHDNTISEVILSGGDPLLAKDAHLAPLISQLSAISHVKTLRIHSRIPVVLPERIDDSFLRLFEDFSLQKVMVLHSNHPRELDDRVFAASRRLREADMLLLNQSVLLAGVNNNADILVQLSRRLFACGILPYYLHLLDKVQGAHHFDVPLQEAKKLYQVLQSQLPGYLVPRLVREEAGVGHKTLIL</sequence>
<dbReference type="SFLD" id="SFLDF00314">
    <property type="entry name" value="L-lysine_2_3-aminomutase_(yjeK"/>
    <property type="match status" value="1"/>
</dbReference>